<accession>A0A176W275</accession>
<comment type="caution">
    <text evidence="7">The sequence shown here is derived from an EMBL/GenBank/DDBJ whole genome shotgun (WGS) entry which is preliminary data.</text>
</comment>
<dbReference type="PANTHER" id="PTHR11062:SF48">
    <property type="entry name" value="OJ1485_B09.5 PROTEIN"/>
    <property type="match status" value="1"/>
</dbReference>
<reference evidence="7" key="1">
    <citation type="submission" date="2016-03" db="EMBL/GenBank/DDBJ databases">
        <title>Mechanisms controlling the formation of the plant cell surface in tip-growing cells are functionally conserved among land plants.</title>
        <authorList>
            <person name="Honkanen S."/>
            <person name="Jones V.A."/>
            <person name="Morieri G."/>
            <person name="Champion C."/>
            <person name="Hetherington A.J."/>
            <person name="Kelly S."/>
            <person name="Saint-Marcoux D."/>
            <person name="Proust H."/>
            <person name="Prescott H."/>
            <person name="Dolan L."/>
        </authorList>
    </citation>
    <scope>NUCLEOTIDE SEQUENCE [LARGE SCALE GENOMIC DNA]</scope>
    <source>
        <tissue evidence="7">Whole gametophyte</tissue>
    </source>
</reference>
<protein>
    <recommendedName>
        <fullName evidence="6">Exostosin GT47 domain-containing protein</fullName>
    </recommendedName>
</protein>
<organism evidence="7 8">
    <name type="scientific">Marchantia polymorpha subsp. ruderalis</name>
    <dbReference type="NCBI Taxonomy" id="1480154"/>
    <lineage>
        <taxon>Eukaryota</taxon>
        <taxon>Viridiplantae</taxon>
        <taxon>Streptophyta</taxon>
        <taxon>Embryophyta</taxon>
        <taxon>Marchantiophyta</taxon>
        <taxon>Marchantiopsida</taxon>
        <taxon>Marchantiidae</taxon>
        <taxon>Marchantiales</taxon>
        <taxon>Marchantiaceae</taxon>
        <taxon>Marchantia</taxon>
    </lineage>
</organism>
<comment type="subcellular location">
    <subcellularLocation>
        <location evidence="1">Golgi apparatus membrane</location>
        <topology evidence="1">Single-pass type II membrane protein</topology>
    </subcellularLocation>
</comment>
<keyword evidence="3" id="KW-0812">Transmembrane</keyword>
<evidence type="ECO:0000256" key="4">
    <source>
        <dbReference type="ARBA" id="ARBA00023034"/>
    </source>
</evidence>
<evidence type="ECO:0000256" key="2">
    <source>
        <dbReference type="ARBA" id="ARBA00010271"/>
    </source>
</evidence>
<dbReference type="PANTHER" id="PTHR11062">
    <property type="entry name" value="EXOSTOSIN HEPARAN SULFATE GLYCOSYLTRANSFERASE -RELATED"/>
    <property type="match status" value="1"/>
</dbReference>
<evidence type="ECO:0000256" key="5">
    <source>
        <dbReference type="SAM" id="MobiDB-lite"/>
    </source>
</evidence>
<keyword evidence="3" id="KW-0735">Signal-anchor</keyword>
<keyword evidence="8" id="KW-1185">Reference proteome</keyword>
<gene>
    <name evidence="7" type="ORF">AXG93_1406s1140</name>
</gene>
<name>A0A176W275_MARPO</name>
<dbReference type="Proteomes" id="UP000077202">
    <property type="component" value="Unassembled WGS sequence"/>
</dbReference>
<evidence type="ECO:0000313" key="7">
    <source>
        <dbReference type="EMBL" id="OAE26522.1"/>
    </source>
</evidence>
<proteinExistence type="inferred from homology"/>
<dbReference type="GO" id="GO:0000139">
    <property type="term" value="C:Golgi membrane"/>
    <property type="evidence" value="ECO:0007669"/>
    <property type="project" value="UniProtKB-SubCell"/>
</dbReference>
<comment type="similarity">
    <text evidence="2">Belongs to the glycosyltransferase 47 family.</text>
</comment>
<feature type="region of interest" description="Disordered" evidence="5">
    <location>
        <begin position="10"/>
        <end position="41"/>
    </location>
</feature>
<dbReference type="Pfam" id="PF03016">
    <property type="entry name" value="Exostosin_GT47"/>
    <property type="match status" value="1"/>
</dbReference>
<dbReference type="EMBL" id="LVLJ01002166">
    <property type="protein sequence ID" value="OAE26522.1"/>
    <property type="molecule type" value="Genomic_DNA"/>
</dbReference>
<dbReference type="GO" id="GO:0016757">
    <property type="term" value="F:glycosyltransferase activity"/>
    <property type="evidence" value="ECO:0007669"/>
    <property type="project" value="InterPro"/>
</dbReference>
<keyword evidence="4" id="KW-0333">Golgi apparatus</keyword>
<evidence type="ECO:0000256" key="1">
    <source>
        <dbReference type="ARBA" id="ARBA00004323"/>
    </source>
</evidence>
<dbReference type="InterPro" id="IPR040911">
    <property type="entry name" value="Exostosin_GT47"/>
</dbReference>
<evidence type="ECO:0000256" key="3">
    <source>
        <dbReference type="ARBA" id="ARBA00022968"/>
    </source>
</evidence>
<sequence>MSGTAERISLLPKKRNGAGDGDGDGVRGPVETGTGTRARRSSERLWWTGRLELVAAAAAEADSGVRGALAVERKRLRRVVGLSLVLPIFFTGTSLSEKILLDWLMWSKSPDYTVDYAYDYSPSGKLRSSEAVPRGGERCLLKVYVYDFPRRLHLGMLKNTVLDQDLPWTDDETPPVWPLRSGLKKQHNVEYWMMVDLLDRRISRDGDRQVVRVSNPEHADLFFVPFFSSLSFNRYGHYMRDPDTEKDRLLQEEAANLTMSSKYWKRSGGQDHIIPVHHPNAFRFYRNMLNASIFIVADFGRNPPEVSSLRKDVVAPYTHVVPTYVDDNEEDPFNSRKTLLFFQGRIKRKDVRTQFSAPIALCDGVVRTQLASVLQNQTEVHFEDGTATEEGLQQATVGMRSSKFCLHPAGDTPSSCRLFDAIASHCVPVIISDKIELPYEDVLDYSTFALFYSVEESLEPDWLVEQLRNISQEQWLAMWIRLKQVAHHFEYQFPTKRDDAVNMIWRELHKKVPEVKLKMHRKQRLKIADWWTW</sequence>
<evidence type="ECO:0000259" key="6">
    <source>
        <dbReference type="Pfam" id="PF03016"/>
    </source>
</evidence>
<dbReference type="InterPro" id="IPR004263">
    <property type="entry name" value="Exostosin"/>
</dbReference>
<evidence type="ECO:0000313" key="8">
    <source>
        <dbReference type="Proteomes" id="UP000077202"/>
    </source>
</evidence>
<feature type="domain" description="Exostosin GT47" evidence="6">
    <location>
        <begin position="141"/>
        <end position="467"/>
    </location>
</feature>
<dbReference type="AlphaFoldDB" id="A0A176W275"/>